<keyword evidence="2" id="KW-1185">Reference proteome</keyword>
<dbReference type="Proteomes" id="UP000266861">
    <property type="component" value="Unassembled WGS sequence"/>
</dbReference>
<evidence type="ECO:0000313" key="1">
    <source>
        <dbReference type="EMBL" id="RHZ63250.1"/>
    </source>
</evidence>
<reference evidence="1 2" key="1">
    <citation type="submission" date="2018-08" db="EMBL/GenBank/DDBJ databases">
        <title>Genome and evolution of the arbuscular mycorrhizal fungus Diversispora epigaea (formerly Glomus versiforme) and its bacterial endosymbionts.</title>
        <authorList>
            <person name="Sun X."/>
            <person name="Fei Z."/>
            <person name="Harrison M."/>
        </authorList>
    </citation>
    <scope>NUCLEOTIDE SEQUENCE [LARGE SCALE GENOMIC DNA]</scope>
    <source>
        <strain evidence="1 2">IT104</strain>
    </source>
</reference>
<dbReference type="EMBL" id="PQFF01000302">
    <property type="protein sequence ID" value="RHZ63250.1"/>
    <property type="molecule type" value="Genomic_DNA"/>
</dbReference>
<dbReference type="OrthoDB" id="2408098at2759"/>
<comment type="caution">
    <text evidence="1">The sequence shown here is derived from an EMBL/GenBank/DDBJ whole genome shotgun (WGS) entry which is preliminary data.</text>
</comment>
<protein>
    <submittedName>
        <fullName evidence="1">Uncharacterized protein</fullName>
    </submittedName>
</protein>
<name>A0A397HRV3_9GLOM</name>
<sequence length="250" mass="28631">MFPLFRQVVRFPQSRPAVFPKLLSTEITAKLASEITRNEVELLRVYFHPAFFEDVIPVTKDPELDKLSDNRAKTFLAKIHDVVMNEKTITGTRESKTDTLFVSLKTRNHPLCRLVIKEKPCISADPEFVISNRNLGMVAIEDKYIKNVYKSSGFGETQIAVQIIACGDENIRAPHVENYFDQTIYAMRVISSYVTFYKAFISAEYWAELGDAESSGRREVLNALIRIRHFLLRNEQSETGNKVTSSENEQ</sequence>
<organism evidence="1 2">
    <name type="scientific">Diversispora epigaea</name>
    <dbReference type="NCBI Taxonomy" id="1348612"/>
    <lineage>
        <taxon>Eukaryota</taxon>
        <taxon>Fungi</taxon>
        <taxon>Fungi incertae sedis</taxon>
        <taxon>Mucoromycota</taxon>
        <taxon>Glomeromycotina</taxon>
        <taxon>Glomeromycetes</taxon>
        <taxon>Diversisporales</taxon>
        <taxon>Diversisporaceae</taxon>
        <taxon>Diversispora</taxon>
    </lineage>
</organism>
<proteinExistence type="predicted"/>
<accession>A0A397HRV3</accession>
<gene>
    <name evidence="1" type="ORF">Glove_330g47</name>
</gene>
<dbReference type="AlphaFoldDB" id="A0A397HRV3"/>
<evidence type="ECO:0000313" key="2">
    <source>
        <dbReference type="Proteomes" id="UP000266861"/>
    </source>
</evidence>